<accession>A0A0P0WAH8</accession>
<gene>
    <name evidence="2" type="ordered locus">Os04g0428500</name>
</gene>
<dbReference type="EMBL" id="AP008210">
    <property type="protein sequence ID" value="BAF14718.1"/>
    <property type="molecule type" value="Genomic_DNA"/>
</dbReference>
<protein>
    <submittedName>
        <fullName evidence="2">Os04g0428500 protein</fullName>
    </submittedName>
</protein>
<sequence>MERQAATGGRGTSSSPRHRTPPVHANRPPAHRLSPHRRPPPVPAPLPTARLAPSPSLVPVPPPTTCPRAPAHRLSVLTIRLSPRPLTTAAHRLFPRRPSAPTIRPPRHASPSELRLPPALGDEGGGGGRIWGTGSPPPPPPATRARSAHLRHWPPECAGGGPQIRVIQLF</sequence>
<reference evidence="2 3" key="1">
    <citation type="journal article" date="2005" name="Nature">
        <title>The map-based sequence of the rice genome.</title>
        <authorList>
            <consortium name="International rice genome sequencing project (IRGSP)"/>
            <person name="Matsumoto T."/>
            <person name="Wu J."/>
            <person name="Kanamori H."/>
            <person name="Katayose Y."/>
            <person name="Fujisawa M."/>
            <person name="Namiki N."/>
            <person name="Mizuno H."/>
            <person name="Yamamoto K."/>
            <person name="Antonio B.A."/>
            <person name="Baba T."/>
            <person name="Sakata K."/>
            <person name="Nagamura Y."/>
            <person name="Aoki H."/>
            <person name="Arikawa K."/>
            <person name="Arita K."/>
            <person name="Bito T."/>
            <person name="Chiden Y."/>
            <person name="Fujitsuka N."/>
            <person name="Fukunaka R."/>
            <person name="Hamada M."/>
            <person name="Harada C."/>
            <person name="Hayashi A."/>
            <person name="Hijishita S."/>
            <person name="Honda M."/>
            <person name="Hosokawa S."/>
            <person name="Ichikawa Y."/>
            <person name="Idonuma A."/>
            <person name="Iijima M."/>
            <person name="Ikeda M."/>
            <person name="Ikeno M."/>
            <person name="Ito K."/>
            <person name="Ito S."/>
            <person name="Ito T."/>
            <person name="Ito Y."/>
            <person name="Ito Y."/>
            <person name="Iwabuchi A."/>
            <person name="Kamiya K."/>
            <person name="Karasawa W."/>
            <person name="Kurita K."/>
            <person name="Katagiri S."/>
            <person name="Kikuta A."/>
            <person name="Kobayashi H."/>
            <person name="Kobayashi N."/>
            <person name="Machita K."/>
            <person name="Maehara T."/>
            <person name="Masukawa M."/>
            <person name="Mizubayashi T."/>
            <person name="Mukai Y."/>
            <person name="Nagasaki H."/>
            <person name="Nagata Y."/>
            <person name="Naito S."/>
            <person name="Nakashima M."/>
            <person name="Nakama Y."/>
            <person name="Nakamichi Y."/>
            <person name="Nakamura M."/>
            <person name="Meguro A."/>
            <person name="Negishi M."/>
            <person name="Ohta I."/>
            <person name="Ohta T."/>
            <person name="Okamoto M."/>
            <person name="Ono N."/>
            <person name="Saji S."/>
            <person name="Sakaguchi M."/>
            <person name="Sakai K."/>
            <person name="Shibata M."/>
            <person name="Shimokawa T."/>
            <person name="Song J."/>
            <person name="Takazaki Y."/>
            <person name="Terasawa K."/>
            <person name="Tsugane M."/>
            <person name="Tsuji K."/>
            <person name="Ueda S."/>
            <person name="Waki K."/>
            <person name="Yamagata H."/>
            <person name="Yamamoto M."/>
            <person name="Yamamoto S."/>
            <person name="Yamane H."/>
            <person name="Yoshiki S."/>
            <person name="Yoshihara R."/>
            <person name="Yukawa K."/>
            <person name="Zhong H."/>
            <person name="Yano M."/>
            <person name="Yuan Q."/>
            <person name="Ouyang S."/>
            <person name="Liu J."/>
            <person name="Jones K.M."/>
            <person name="Gansberger K."/>
            <person name="Moffat K."/>
            <person name="Hill J."/>
            <person name="Bera J."/>
            <person name="Fadrosh D."/>
            <person name="Jin S."/>
            <person name="Johri S."/>
            <person name="Kim M."/>
            <person name="Overton L."/>
            <person name="Reardon M."/>
            <person name="Tsitrin T."/>
            <person name="Vuong H."/>
            <person name="Weaver B."/>
            <person name="Ciecko A."/>
            <person name="Tallon L."/>
            <person name="Jackson J."/>
            <person name="Pai G."/>
            <person name="Aken S.V."/>
            <person name="Utterback T."/>
            <person name="Reidmuller S."/>
            <person name="Feldblyum T."/>
            <person name="Hsiao J."/>
            <person name="Zismann V."/>
            <person name="Iobst S."/>
            <person name="de Vazeille A.R."/>
            <person name="Buell C.R."/>
            <person name="Ying K."/>
            <person name="Li Y."/>
            <person name="Lu T."/>
            <person name="Huang Y."/>
            <person name="Zhao Q."/>
            <person name="Feng Q."/>
            <person name="Zhang L."/>
            <person name="Zhu J."/>
            <person name="Weng Q."/>
            <person name="Mu J."/>
            <person name="Lu Y."/>
            <person name="Fan D."/>
            <person name="Liu Y."/>
            <person name="Guan J."/>
            <person name="Zhang Y."/>
            <person name="Yu S."/>
            <person name="Liu X."/>
            <person name="Zhang Y."/>
            <person name="Hong G."/>
            <person name="Han B."/>
            <person name="Choisne N."/>
            <person name="Demange N."/>
            <person name="Orjeda G."/>
            <person name="Samain S."/>
            <person name="Cattolico L."/>
            <person name="Pelletier E."/>
            <person name="Couloux A."/>
            <person name="Segurens B."/>
            <person name="Wincker P."/>
            <person name="D'Hont A."/>
            <person name="Scarpelli C."/>
            <person name="Weissenbach J."/>
            <person name="Salanoubat M."/>
            <person name="Quetier F."/>
            <person name="Yu Y."/>
            <person name="Kim H.R."/>
            <person name="Rambo T."/>
            <person name="Currie J."/>
            <person name="Collura K."/>
            <person name="Luo M."/>
            <person name="Yang T."/>
            <person name="Ammiraju J.S.S."/>
            <person name="Engler F."/>
            <person name="Soderlund C."/>
            <person name="Wing R.A."/>
            <person name="Palmer L.E."/>
            <person name="de la Bastide M."/>
            <person name="Spiegel L."/>
            <person name="Nascimento L."/>
            <person name="Zutavern T."/>
            <person name="O'Shaughnessy A."/>
            <person name="Dike S."/>
            <person name="Dedhia N."/>
            <person name="Preston R."/>
            <person name="Balija V."/>
            <person name="McCombie W.R."/>
            <person name="Chow T."/>
            <person name="Chen H."/>
            <person name="Chung M."/>
            <person name="Chen C."/>
            <person name="Shaw J."/>
            <person name="Wu H."/>
            <person name="Hsiao K."/>
            <person name="Chao Y."/>
            <person name="Chu M."/>
            <person name="Cheng C."/>
            <person name="Hour A."/>
            <person name="Lee P."/>
            <person name="Lin S."/>
            <person name="Lin Y."/>
            <person name="Liou J."/>
            <person name="Liu S."/>
            <person name="Hsing Y."/>
            <person name="Raghuvanshi S."/>
            <person name="Mohanty A."/>
            <person name="Bharti A.K."/>
            <person name="Gaur A."/>
            <person name="Gupta V."/>
            <person name="Kumar D."/>
            <person name="Ravi V."/>
            <person name="Vij S."/>
            <person name="Kapur A."/>
            <person name="Khurana P."/>
            <person name="Khurana P."/>
            <person name="Khurana J.P."/>
            <person name="Tyagi A.K."/>
            <person name="Gaikwad K."/>
            <person name="Singh A."/>
            <person name="Dalal V."/>
            <person name="Srivastava S."/>
            <person name="Dixit A."/>
            <person name="Pal A.K."/>
            <person name="Ghazi I.A."/>
            <person name="Yadav M."/>
            <person name="Pandit A."/>
            <person name="Bhargava A."/>
            <person name="Sureshbabu K."/>
            <person name="Batra K."/>
            <person name="Sharma T.R."/>
            <person name="Mohapatra T."/>
            <person name="Singh N.K."/>
            <person name="Messing J."/>
            <person name="Nelson A.B."/>
            <person name="Fuks G."/>
            <person name="Kavchok S."/>
            <person name="Keizer G."/>
            <person name="Linton E."/>
            <person name="Llaca V."/>
            <person name="Song R."/>
            <person name="Tanyolac B."/>
            <person name="Young S."/>
            <person name="Ho-Il K."/>
            <person name="Hahn J.H."/>
            <person name="Sangsakoo G."/>
            <person name="Vanavichit A."/>
            <person name="de Mattos Luiz.A.T."/>
            <person name="Zimmer P.D."/>
            <person name="Malone G."/>
            <person name="Dellagostin O."/>
            <person name="de Oliveira A.C."/>
            <person name="Bevan M."/>
            <person name="Bancroft I."/>
            <person name="Minx P."/>
            <person name="Cordum H."/>
            <person name="Wilson R."/>
            <person name="Cheng Z."/>
            <person name="Jin W."/>
            <person name="Jiang J."/>
            <person name="Leong S.A."/>
            <person name="Iwama H."/>
            <person name="Gojobori T."/>
            <person name="Itoh T."/>
            <person name="Niimura Y."/>
            <person name="Fujii Y."/>
            <person name="Habara T."/>
            <person name="Sakai H."/>
            <person name="Sato Y."/>
            <person name="Wilson G."/>
            <person name="Kumar K."/>
            <person name="McCouch S."/>
            <person name="Juretic N."/>
            <person name="Hoen D."/>
            <person name="Wright S."/>
            <person name="Bruskiewich R."/>
            <person name="Bureau T."/>
            <person name="Miyao A."/>
            <person name="Hirochika H."/>
            <person name="Nishikawa T."/>
            <person name="Kadowaki K."/>
            <person name="Sugiura M."/>
            <person name="Burr B."/>
            <person name="Sasaki T."/>
        </authorList>
    </citation>
    <scope>NUCLEOTIDE SEQUENCE [LARGE SCALE GENOMIC DNA]</scope>
    <source>
        <strain evidence="3">cv. Nipponbare</strain>
    </source>
</reference>
<organism evidence="2 3">
    <name type="scientific">Oryza sativa subsp. japonica</name>
    <name type="common">Rice</name>
    <dbReference type="NCBI Taxonomy" id="39947"/>
    <lineage>
        <taxon>Eukaryota</taxon>
        <taxon>Viridiplantae</taxon>
        <taxon>Streptophyta</taxon>
        <taxon>Embryophyta</taxon>
        <taxon>Tracheophyta</taxon>
        <taxon>Spermatophyta</taxon>
        <taxon>Magnoliopsida</taxon>
        <taxon>Liliopsida</taxon>
        <taxon>Poales</taxon>
        <taxon>Poaceae</taxon>
        <taxon>BOP clade</taxon>
        <taxon>Oryzoideae</taxon>
        <taxon>Oryzeae</taxon>
        <taxon>Oryzinae</taxon>
        <taxon>Oryza</taxon>
        <taxon>Oryza sativa</taxon>
    </lineage>
</organism>
<reference evidence="3" key="2">
    <citation type="journal article" date="2008" name="Nucleic Acids Res.">
        <title>The rice annotation project database (RAP-DB): 2008 update.</title>
        <authorList>
            <consortium name="The rice annotation project (RAP)"/>
        </authorList>
    </citation>
    <scope>GENOME REANNOTATION</scope>
    <source>
        <strain evidence="3">cv. Nipponbare</strain>
    </source>
</reference>
<feature type="region of interest" description="Disordered" evidence="1">
    <location>
        <begin position="1"/>
        <end position="69"/>
    </location>
</feature>
<dbReference type="Gramene" id="Os04t0428500-01">
    <property type="protein sequence ID" value="Os04t0428500-01"/>
    <property type="gene ID" value="Os04g0428500"/>
</dbReference>
<dbReference type="KEGG" id="dosa:Os04g0428500"/>
<proteinExistence type="predicted"/>
<name>A0A0P0WAH8_ORYSJ</name>
<feature type="compositionally biased region" description="Gly residues" evidence="1">
    <location>
        <begin position="122"/>
        <end position="131"/>
    </location>
</feature>
<dbReference type="Proteomes" id="UP000000763">
    <property type="component" value="Chromosome 4"/>
</dbReference>
<evidence type="ECO:0000313" key="3">
    <source>
        <dbReference type="Proteomes" id="UP000000763"/>
    </source>
</evidence>
<feature type="region of interest" description="Disordered" evidence="1">
    <location>
        <begin position="94"/>
        <end position="148"/>
    </location>
</feature>
<dbReference type="AlphaFoldDB" id="A0A0P0WAH8"/>
<feature type="compositionally biased region" description="Basic residues" evidence="1">
    <location>
        <begin position="29"/>
        <end position="39"/>
    </location>
</feature>
<evidence type="ECO:0000313" key="2">
    <source>
        <dbReference type="EMBL" id="BAF14718.1"/>
    </source>
</evidence>
<evidence type="ECO:0000256" key="1">
    <source>
        <dbReference type="SAM" id="MobiDB-lite"/>
    </source>
</evidence>
<feature type="compositionally biased region" description="Pro residues" evidence="1">
    <location>
        <begin position="56"/>
        <end position="65"/>
    </location>
</feature>